<dbReference type="EMBL" id="UINC01093263">
    <property type="protein sequence ID" value="SVC47545.1"/>
    <property type="molecule type" value="Genomic_DNA"/>
</dbReference>
<name>A0A382MHF9_9ZZZZ</name>
<dbReference type="Pfam" id="PF13743">
    <property type="entry name" value="Thioredoxin_5"/>
    <property type="match status" value="1"/>
</dbReference>
<feature type="non-terminal residue" evidence="1">
    <location>
        <position position="192"/>
    </location>
</feature>
<dbReference type="Gene3D" id="3.40.30.10">
    <property type="entry name" value="Glutaredoxin"/>
    <property type="match status" value="1"/>
</dbReference>
<sequence length="192" mass="21669">MDNRYQGTVIFMTDPICSWCWGTLPAIFELMALYKDRLDFKLKCAGLQVGARKPLSQAHIENLLQLWREVAEVTGQKFSFSLPEAGNFVYHSELACRAVQLARQTLDEEPWQIFHDMQHAFYVESRNLSDPQVLHELISAAGISHSDFMTAITGDEIVDVTCNEFEWCEKIGISALPTVFLDLGEGPRLVAG</sequence>
<reference evidence="1" key="1">
    <citation type="submission" date="2018-05" db="EMBL/GenBank/DDBJ databases">
        <authorList>
            <person name="Lanie J.A."/>
            <person name="Ng W.-L."/>
            <person name="Kazmierczak K.M."/>
            <person name="Andrzejewski T.M."/>
            <person name="Davidsen T.M."/>
            <person name="Wayne K.J."/>
            <person name="Tettelin H."/>
            <person name="Glass J.I."/>
            <person name="Rusch D."/>
            <person name="Podicherti R."/>
            <person name="Tsui H.-C.T."/>
            <person name="Winkler M.E."/>
        </authorList>
    </citation>
    <scope>NUCLEOTIDE SEQUENCE</scope>
</reference>
<dbReference type="PANTHER" id="PTHR13887:SF54">
    <property type="entry name" value="DSBA FAMILY PROTEIN"/>
    <property type="match status" value="1"/>
</dbReference>
<dbReference type="Gene3D" id="1.10.472.60">
    <property type="entry name" value="putative protein disulfide isomerase domain"/>
    <property type="match status" value="1"/>
</dbReference>
<dbReference type="AlphaFoldDB" id="A0A382MHF9"/>
<evidence type="ECO:0008006" key="2">
    <source>
        <dbReference type="Google" id="ProtNLM"/>
    </source>
</evidence>
<proteinExistence type="predicted"/>
<dbReference type="PANTHER" id="PTHR13887">
    <property type="entry name" value="GLUTATHIONE S-TRANSFERASE KAPPA"/>
    <property type="match status" value="1"/>
</dbReference>
<dbReference type="CDD" id="cd03025">
    <property type="entry name" value="DsbA_FrnE_like"/>
    <property type="match status" value="1"/>
</dbReference>
<protein>
    <recommendedName>
        <fullName evidence="2">DSBA-like thioredoxin domain-containing protein</fullName>
    </recommendedName>
</protein>
<gene>
    <name evidence="1" type="ORF">METZ01_LOCUS300399</name>
</gene>
<dbReference type="InterPro" id="IPR036249">
    <property type="entry name" value="Thioredoxin-like_sf"/>
</dbReference>
<dbReference type="SUPFAM" id="SSF52833">
    <property type="entry name" value="Thioredoxin-like"/>
    <property type="match status" value="1"/>
</dbReference>
<accession>A0A382MHF9</accession>
<organism evidence="1">
    <name type="scientific">marine metagenome</name>
    <dbReference type="NCBI Taxonomy" id="408172"/>
    <lineage>
        <taxon>unclassified sequences</taxon>
        <taxon>metagenomes</taxon>
        <taxon>ecological metagenomes</taxon>
    </lineage>
</organism>
<evidence type="ECO:0000313" key="1">
    <source>
        <dbReference type="EMBL" id="SVC47545.1"/>
    </source>
</evidence>